<feature type="domain" description="Smr" evidence="2">
    <location>
        <begin position="424"/>
        <end position="477"/>
    </location>
</feature>
<dbReference type="Gene3D" id="3.30.1370.110">
    <property type="match status" value="1"/>
</dbReference>
<dbReference type="OrthoDB" id="3231855at2759"/>
<dbReference type="InterPro" id="IPR036063">
    <property type="entry name" value="Smr_dom_sf"/>
</dbReference>
<organism evidence="3 4">
    <name type="scientific">Kingdonia uniflora</name>
    <dbReference type="NCBI Taxonomy" id="39325"/>
    <lineage>
        <taxon>Eukaryota</taxon>
        <taxon>Viridiplantae</taxon>
        <taxon>Streptophyta</taxon>
        <taxon>Embryophyta</taxon>
        <taxon>Tracheophyta</taxon>
        <taxon>Spermatophyta</taxon>
        <taxon>Magnoliopsida</taxon>
        <taxon>Ranunculales</taxon>
        <taxon>Circaeasteraceae</taxon>
        <taxon>Kingdonia</taxon>
    </lineage>
</organism>
<name>A0A7J7MFX7_9MAGN</name>
<dbReference type="Proteomes" id="UP000541444">
    <property type="component" value="Unassembled WGS sequence"/>
</dbReference>
<evidence type="ECO:0000259" key="2">
    <source>
        <dbReference type="PROSITE" id="PS50828"/>
    </source>
</evidence>
<dbReference type="AlphaFoldDB" id="A0A7J7MFX7"/>
<feature type="compositionally biased region" description="Basic residues" evidence="1">
    <location>
        <begin position="1"/>
        <end position="12"/>
    </location>
</feature>
<gene>
    <name evidence="3" type="ORF">GIB67_027495</name>
</gene>
<evidence type="ECO:0000256" key="1">
    <source>
        <dbReference type="SAM" id="MobiDB-lite"/>
    </source>
</evidence>
<dbReference type="SUPFAM" id="SSF160443">
    <property type="entry name" value="SMR domain-like"/>
    <property type="match status" value="1"/>
</dbReference>
<evidence type="ECO:0000313" key="3">
    <source>
        <dbReference type="EMBL" id="KAF6153628.1"/>
    </source>
</evidence>
<dbReference type="InterPro" id="IPR056254">
    <property type="entry name" value="At5g58720/SDE5-like_UBA-like"/>
</dbReference>
<reference evidence="3 4" key="1">
    <citation type="journal article" date="2020" name="IScience">
        <title>Genome Sequencing of the Endangered Kingdonia uniflora (Circaeasteraceae, Ranunculales) Reveals Potential Mechanisms of Evolutionary Specialization.</title>
        <authorList>
            <person name="Sun Y."/>
            <person name="Deng T."/>
            <person name="Zhang A."/>
            <person name="Moore M.J."/>
            <person name="Landis J.B."/>
            <person name="Lin N."/>
            <person name="Zhang H."/>
            <person name="Zhang X."/>
            <person name="Huang J."/>
            <person name="Zhang X."/>
            <person name="Sun H."/>
            <person name="Wang H."/>
        </authorList>
    </citation>
    <scope>NUCLEOTIDE SEQUENCE [LARGE SCALE GENOMIC DNA]</scope>
    <source>
        <strain evidence="3">TB1705</strain>
        <tissue evidence="3">Leaf</tissue>
    </source>
</reference>
<dbReference type="EMBL" id="JACGCM010001560">
    <property type="protein sequence ID" value="KAF6153628.1"/>
    <property type="molecule type" value="Genomic_DNA"/>
</dbReference>
<comment type="caution">
    <text evidence="3">The sequence shown here is derived from an EMBL/GenBank/DDBJ whole genome shotgun (WGS) entry which is preliminary data.</text>
</comment>
<keyword evidence="4" id="KW-1185">Reference proteome</keyword>
<feature type="region of interest" description="Disordered" evidence="1">
    <location>
        <begin position="1"/>
        <end position="27"/>
    </location>
</feature>
<accession>A0A7J7MFX7</accession>
<proteinExistence type="predicted"/>
<dbReference type="InterPro" id="IPR013899">
    <property type="entry name" value="DUF1771"/>
</dbReference>
<dbReference type="PROSITE" id="PS50828">
    <property type="entry name" value="SMR"/>
    <property type="match status" value="1"/>
</dbReference>
<dbReference type="SMART" id="SM00463">
    <property type="entry name" value="SMR"/>
    <property type="match status" value="1"/>
</dbReference>
<dbReference type="Pfam" id="PF08590">
    <property type="entry name" value="DUF1771"/>
    <property type="match status" value="1"/>
</dbReference>
<feature type="compositionally biased region" description="Low complexity" evidence="1">
    <location>
        <begin position="81"/>
        <end position="99"/>
    </location>
</feature>
<sequence length="529" mass="58405">MKPSKKKRRSRAPKSPNQNPNFPKDTIDRGMIDSLIEAFASASVDEVKAACVEANGDINKAAEILSDIDVSTSSSSCSEMFFTSSSDDPSTSSSSTSSDRFFDSDVGRMPVRRKGFGGNKGKRVIATAGTVSAVIGKDYVARSDFSKSKRGVDARGGGVGEAEQFLYSMLADGCALSLDVVRDVYCQCGYDVEKALSILLDLSSSSSDQFKADSFGESSKHDSGIFSRSNESVDVNCQIPNRMSVSTSDLSDNGFQQILQSSGYHYRDYREALLSTETRFSAWEATRESGLQPGLAQKVLESLFNVPKNSENQPNSMNWKNVAKKMESFGQGFNLHYPELQQNTEYAKGEEYRVLRKAAEQNWDRMKSCYQKAVTAYSKGEKEYASYLSEQGQIHSKVAQEADEKASREIFEARNREIENVVTIDLHGQHVKQAMRLMKVHLLLFTTYIPSVQYLRVITGCGSHGGAGQGKLKQSVRLIVDSFAFGFLRIIGLATQTGIEWSEENRGTIMMKLQGQLDFNFGDSEGESD</sequence>
<evidence type="ECO:0000313" key="4">
    <source>
        <dbReference type="Proteomes" id="UP000541444"/>
    </source>
</evidence>
<feature type="region of interest" description="Disordered" evidence="1">
    <location>
        <begin position="81"/>
        <end position="102"/>
    </location>
</feature>
<dbReference type="InterPro" id="IPR055319">
    <property type="entry name" value="At5g58720-like"/>
</dbReference>
<dbReference type="Pfam" id="PF24767">
    <property type="entry name" value="UBA_At5g58720"/>
    <property type="match status" value="1"/>
</dbReference>
<dbReference type="CDD" id="cd14279">
    <property type="entry name" value="CUE"/>
    <property type="match status" value="1"/>
</dbReference>
<dbReference type="PANTHER" id="PTHR47676:SF1">
    <property type="entry name" value="SMR DOMAIN-CONTAINING PROTEIN"/>
    <property type="match status" value="1"/>
</dbReference>
<dbReference type="InterPro" id="IPR002625">
    <property type="entry name" value="Smr_dom"/>
</dbReference>
<dbReference type="PANTHER" id="PTHR47676">
    <property type="entry name" value="OS01G0225100 PROTEIN"/>
    <property type="match status" value="1"/>
</dbReference>
<dbReference type="SMART" id="SM01162">
    <property type="entry name" value="DUF1771"/>
    <property type="match status" value="1"/>
</dbReference>
<protein>
    <recommendedName>
        <fullName evidence="2">Smr domain-containing protein</fullName>
    </recommendedName>
</protein>